<dbReference type="PANTHER" id="PTHR34094">
    <property type="match status" value="1"/>
</dbReference>
<evidence type="ECO:0000313" key="3">
    <source>
        <dbReference type="Proteomes" id="UP001332243"/>
    </source>
</evidence>
<protein>
    <submittedName>
        <fullName evidence="2">DUF4097 family beta strand repeat-containing protein</fullName>
    </submittedName>
</protein>
<comment type="caution">
    <text evidence="2">The sequence shown here is derived from an EMBL/GenBank/DDBJ whole genome shotgun (WGS) entry which is preliminary data.</text>
</comment>
<evidence type="ECO:0000259" key="1">
    <source>
        <dbReference type="Pfam" id="PF13349"/>
    </source>
</evidence>
<keyword evidence="3" id="KW-1185">Reference proteome</keyword>
<gene>
    <name evidence="2" type="ORF">V1633_03985</name>
</gene>
<organism evidence="2 3">
    <name type="scientific">Plantactinospora sonchi</name>
    <dbReference type="NCBI Taxonomy" id="1544735"/>
    <lineage>
        <taxon>Bacteria</taxon>
        <taxon>Bacillati</taxon>
        <taxon>Actinomycetota</taxon>
        <taxon>Actinomycetes</taxon>
        <taxon>Micromonosporales</taxon>
        <taxon>Micromonosporaceae</taxon>
        <taxon>Plantactinospora</taxon>
    </lineage>
</organism>
<evidence type="ECO:0000313" key="2">
    <source>
        <dbReference type="EMBL" id="MEE6257650.1"/>
    </source>
</evidence>
<proteinExistence type="predicted"/>
<dbReference type="EMBL" id="JAZGQK010000003">
    <property type="protein sequence ID" value="MEE6257650.1"/>
    <property type="molecule type" value="Genomic_DNA"/>
</dbReference>
<dbReference type="RefSeq" id="WP_331212771.1">
    <property type="nucleotide sequence ID" value="NZ_JAZGQK010000003.1"/>
</dbReference>
<sequence>MPTYDTPEPISATIDLTLGDIRITAGDRADTVVEVRPSNPASDLDVRAAEQTRVEFNSGRLLVRGHKQRSVFAVRVGSVDLTVALPTGSSVQAGTASGLIHCDGRFGECRLKTHSGQLRVEHAGAVHLHASNGAITVERVDGRAEVTTHSGDVRLGQVDGSAVVKNSNGDTYVGEVSGDLRLSAANGNISVDRAHADVSAKTANGSVRLAEVARGDITVGTASGELEIGIRQGSAAWLDLNTMSGHVRNSLATSEAPDTSTDSVRVQARTFSGDIVIRRSWLTPAA</sequence>
<dbReference type="Proteomes" id="UP001332243">
    <property type="component" value="Unassembled WGS sequence"/>
</dbReference>
<reference evidence="2 3" key="1">
    <citation type="submission" date="2024-01" db="EMBL/GenBank/DDBJ databases">
        <title>Genome insights into Plantactinospora sonchi sp. nov.</title>
        <authorList>
            <person name="Wang L."/>
        </authorList>
    </citation>
    <scope>NUCLEOTIDE SEQUENCE [LARGE SCALE GENOMIC DNA]</scope>
    <source>
        <strain evidence="2 3">NEAU-QY2</strain>
    </source>
</reference>
<dbReference type="InterPro" id="IPR025164">
    <property type="entry name" value="Toastrack_DUF4097"/>
</dbReference>
<accession>A0ABU7RMD5</accession>
<name>A0ABU7RMD5_9ACTN</name>
<feature type="domain" description="DUF4097" evidence="1">
    <location>
        <begin position="14"/>
        <end position="277"/>
    </location>
</feature>
<dbReference type="PANTHER" id="PTHR34094:SF1">
    <property type="entry name" value="PROTEIN FAM185A"/>
    <property type="match status" value="1"/>
</dbReference>
<dbReference type="Pfam" id="PF13349">
    <property type="entry name" value="DUF4097"/>
    <property type="match status" value="1"/>
</dbReference>